<gene>
    <name evidence="1" type="ORF">TJEJU_4097</name>
</gene>
<keyword evidence="2" id="KW-1185">Reference proteome</keyword>
<reference evidence="1 2" key="1">
    <citation type="submission" date="2017-07" db="EMBL/GenBank/DDBJ databases">
        <authorList>
            <person name="Sun Z.S."/>
            <person name="Albrecht U."/>
            <person name="Echele G."/>
            <person name="Lee C.C."/>
        </authorList>
    </citation>
    <scope>NUCLEOTIDE SEQUENCE [LARGE SCALE GENOMIC DNA]</scope>
    <source>
        <strain evidence="2">type strain: KCTC 22618</strain>
    </source>
</reference>
<dbReference type="KEGG" id="tje:TJEJU_4097"/>
<dbReference type="Proteomes" id="UP000215214">
    <property type="component" value="Chromosome TJEJU"/>
</dbReference>
<name>A0A238UEW6_9FLAO</name>
<protein>
    <submittedName>
        <fullName evidence="1">Uncharacterized protein</fullName>
    </submittedName>
</protein>
<proteinExistence type="predicted"/>
<sequence>MIDRNVTEWLFYKSIYHRAIGRDKWDDPKWVDLYFPNEEIFCSQIIESGLDDFVKTLIWIFKDQYPIEFASIETCMWGLDKENTPFYEDVNTRKLQDIKPMVVKEDDYGGIQSVAVHFKESQPMVFSWVTSELSDKIDTKKEEDGVMIYTVSDSPINFIEVTKDIITIHIHQDKIVY</sequence>
<dbReference type="EMBL" id="LT899436">
    <property type="protein sequence ID" value="SNR17719.1"/>
    <property type="molecule type" value="Genomic_DNA"/>
</dbReference>
<organism evidence="1 2">
    <name type="scientific">Tenacibaculum jejuense</name>
    <dbReference type="NCBI Taxonomy" id="584609"/>
    <lineage>
        <taxon>Bacteria</taxon>
        <taxon>Pseudomonadati</taxon>
        <taxon>Bacteroidota</taxon>
        <taxon>Flavobacteriia</taxon>
        <taxon>Flavobacteriales</taxon>
        <taxon>Flavobacteriaceae</taxon>
        <taxon>Tenacibaculum</taxon>
    </lineage>
</organism>
<dbReference type="RefSeq" id="WP_095074907.1">
    <property type="nucleotide sequence ID" value="NZ_LT899436.1"/>
</dbReference>
<accession>A0A238UEW6</accession>
<evidence type="ECO:0000313" key="1">
    <source>
        <dbReference type="EMBL" id="SNR17719.1"/>
    </source>
</evidence>
<dbReference type="AlphaFoldDB" id="A0A238UEW6"/>
<evidence type="ECO:0000313" key="2">
    <source>
        <dbReference type="Proteomes" id="UP000215214"/>
    </source>
</evidence>
<dbReference type="OrthoDB" id="1254657at2"/>